<feature type="domain" description="Ancillary SecYEG translocon subunit/Cell division coordinator CpoB TPR" evidence="3">
    <location>
        <begin position="455"/>
        <end position="585"/>
    </location>
</feature>
<evidence type="ECO:0000259" key="3">
    <source>
        <dbReference type="Pfam" id="PF09976"/>
    </source>
</evidence>
<dbReference type="EMBL" id="BOOB01000013">
    <property type="protein sequence ID" value="GIH31667.1"/>
    <property type="molecule type" value="Genomic_DNA"/>
</dbReference>
<dbReference type="InterPro" id="IPR011990">
    <property type="entry name" value="TPR-like_helical_dom_sf"/>
</dbReference>
<dbReference type="Pfam" id="PF13432">
    <property type="entry name" value="TPR_16"/>
    <property type="match status" value="1"/>
</dbReference>
<dbReference type="InterPro" id="IPR018704">
    <property type="entry name" value="SecYEG/CpoB_TPR"/>
</dbReference>
<name>A0ABQ4FA18_9ACTN</name>
<dbReference type="SMART" id="SM00671">
    <property type="entry name" value="SEL1"/>
    <property type="match status" value="9"/>
</dbReference>
<dbReference type="Proteomes" id="UP000651728">
    <property type="component" value="Unassembled WGS sequence"/>
</dbReference>
<dbReference type="Pfam" id="PF13181">
    <property type="entry name" value="TPR_8"/>
    <property type="match status" value="3"/>
</dbReference>
<keyword evidence="2" id="KW-0812">Transmembrane</keyword>
<organism evidence="4 5">
    <name type="scientific">Microbispora amethystogenes</name>
    <dbReference type="NCBI Taxonomy" id="1427754"/>
    <lineage>
        <taxon>Bacteria</taxon>
        <taxon>Bacillati</taxon>
        <taxon>Actinomycetota</taxon>
        <taxon>Actinomycetes</taxon>
        <taxon>Streptosporangiales</taxon>
        <taxon>Streptosporangiaceae</taxon>
        <taxon>Microbispora</taxon>
    </lineage>
</organism>
<evidence type="ECO:0000256" key="2">
    <source>
        <dbReference type="SAM" id="Phobius"/>
    </source>
</evidence>
<keyword evidence="2" id="KW-1133">Transmembrane helix</keyword>
<sequence length="962" mass="103244">MSGKTNTTPQLLLIRSLSLVAHRHLAGWIAGATAANAALITLVTMLMQLPGQRDSIITLSILGVLVFLAISIVLPVIGYRIEQQRRLTEDLEKQYRRVDELLAEGSSHRLPRLSELSDEQLGATPTRYSRNKSAPYIARTLDDEQIRDALRASDQPPYPFVVVWGATKAGKSRTLVEALRASLPPDTEVLVPIDGRALAELVQIGLPFSSETPGLVFLDDLTAVDLEALPSAVLSGVRGRAVLVGTMTASRRSQVMASDGEVTRIARIALESAHNHELLFRPPNETEYQEAIRLYPKESFRGSIAETLVGGPELLAKYRAGQDTNPAGYALVQAAVDWRRAGLHRPISDSELRQLFALYLPLIRAGMPATTAAYRSGLHKWAAVPIASQVALLSRATFANTDSSVRNAGWVALDYVVAADEGSMPDHAARPIPNELWPELLELITPSEALAVSIAAHTRDQLDLAATAARIAARAADSDQAAAAAFILAFTLFKKRDLQEAEAAFETLVASQHPEYFAGAAFALGSLLFRRGDIERAKALYREVIHAHHPEYTPAAAYFLGELLRQQGDTAAASVAFREAIKSNHGVHAPGALVGLGKILNEEGDVEGAKAAYLQAIELGHAEHELSARFSLGKLMKDQGDVRGAKSAYQHLVDSGHTEYAAIAAVNLGYLLHEQGEVTASKAAYQKAIASDHPEYAYAAMYNLANMLNGEGDVEGAEAAYKRLMSSGHAEYAPKAAVNLGSLFREQGKLGEAKAAFQEAIESGHAEYSSAALVNLGAMLIEQGDASEAETSLRRVIESGHDESRPAALLNLGNLLQDRGDTENAKAAYRAAADGHTATRAAALISLGNVLRKEGEFGEAIKIWQEVIDYGGDMAIAALFNMGNMLRDEGSMAEAIEAYRRVIDSGAVDYSAMAMINLGNLLSELGDIDGAKLAYQQAINSGHSDAGMRASQALQKLFGSTS</sequence>
<dbReference type="Pfam" id="PF13374">
    <property type="entry name" value="TPR_10"/>
    <property type="match status" value="1"/>
</dbReference>
<gene>
    <name evidence="4" type="ORF">Mam01_18310</name>
</gene>
<dbReference type="InterPro" id="IPR006597">
    <property type="entry name" value="Sel1-like"/>
</dbReference>
<feature type="domain" description="Ancillary SecYEG translocon subunit/Cell division coordinator CpoB TPR" evidence="3">
    <location>
        <begin position="639"/>
        <end position="768"/>
    </location>
</feature>
<keyword evidence="5" id="KW-1185">Reference proteome</keyword>
<dbReference type="SMART" id="SM00028">
    <property type="entry name" value="TPR"/>
    <property type="match status" value="12"/>
</dbReference>
<dbReference type="InterPro" id="IPR037919">
    <property type="entry name" value="OGT"/>
</dbReference>
<dbReference type="PANTHER" id="PTHR44366:SF1">
    <property type="entry name" value="UDP-N-ACETYLGLUCOSAMINE--PEPTIDE N-ACETYLGLUCOSAMINYLTRANSFERASE 110 KDA SUBUNIT"/>
    <property type="match status" value="1"/>
</dbReference>
<dbReference type="SUPFAM" id="SSF81901">
    <property type="entry name" value="HCP-like"/>
    <property type="match status" value="2"/>
</dbReference>
<evidence type="ECO:0000313" key="4">
    <source>
        <dbReference type="EMBL" id="GIH31667.1"/>
    </source>
</evidence>
<feature type="transmembrane region" description="Helical" evidence="2">
    <location>
        <begin position="25"/>
        <end position="47"/>
    </location>
</feature>
<keyword evidence="2" id="KW-0472">Membrane</keyword>
<dbReference type="InterPro" id="IPR019734">
    <property type="entry name" value="TPR_rpt"/>
</dbReference>
<dbReference type="Gene3D" id="1.25.40.10">
    <property type="entry name" value="Tetratricopeptide repeat domain"/>
    <property type="match status" value="3"/>
</dbReference>
<evidence type="ECO:0000313" key="5">
    <source>
        <dbReference type="Proteomes" id="UP000651728"/>
    </source>
</evidence>
<dbReference type="PANTHER" id="PTHR44366">
    <property type="entry name" value="UDP-N-ACETYLGLUCOSAMINE--PEPTIDE N-ACETYLGLUCOSAMINYLTRANSFERASE 110 KDA SUBUNIT"/>
    <property type="match status" value="1"/>
</dbReference>
<keyword evidence="1" id="KW-0802">TPR repeat</keyword>
<feature type="repeat" description="TPR" evidence="1">
    <location>
        <begin position="841"/>
        <end position="874"/>
    </location>
</feature>
<dbReference type="Pfam" id="PF09976">
    <property type="entry name" value="TPR_21"/>
    <property type="match status" value="2"/>
</dbReference>
<proteinExistence type="predicted"/>
<accession>A0ABQ4FA18</accession>
<evidence type="ECO:0000256" key="1">
    <source>
        <dbReference type="PROSITE-ProRule" id="PRU00339"/>
    </source>
</evidence>
<dbReference type="PROSITE" id="PS50005">
    <property type="entry name" value="TPR"/>
    <property type="match status" value="1"/>
</dbReference>
<comment type="caution">
    <text evidence="4">The sequence shown here is derived from an EMBL/GenBank/DDBJ whole genome shotgun (WGS) entry which is preliminary data.</text>
</comment>
<reference evidence="4 5" key="1">
    <citation type="submission" date="2021-01" db="EMBL/GenBank/DDBJ databases">
        <title>Whole genome shotgun sequence of Microbispora amethystogenes NBRC 101907.</title>
        <authorList>
            <person name="Komaki H."/>
            <person name="Tamura T."/>
        </authorList>
    </citation>
    <scope>NUCLEOTIDE SEQUENCE [LARGE SCALE GENOMIC DNA]</scope>
    <source>
        <strain evidence="4 5">NBRC 101907</strain>
    </source>
</reference>
<protein>
    <recommendedName>
        <fullName evidence="3">Ancillary SecYEG translocon subunit/Cell division coordinator CpoB TPR domain-containing protein</fullName>
    </recommendedName>
</protein>
<feature type="transmembrane region" description="Helical" evidence="2">
    <location>
        <begin position="59"/>
        <end position="79"/>
    </location>
</feature>